<feature type="transmembrane region" description="Helical" evidence="7">
    <location>
        <begin position="71"/>
        <end position="88"/>
    </location>
</feature>
<evidence type="ECO:0000256" key="6">
    <source>
        <dbReference type="ARBA" id="ARBA00023136"/>
    </source>
</evidence>
<reference evidence="9 10" key="1">
    <citation type="submission" date="2019-09" db="EMBL/GenBank/DDBJ databases">
        <title>Genome sequencing of strain KACC 21233.</title>
        <authorList>
            <person name="Heo J."/>
            <person name="Kim S.-J."/>
            <person name="Kim J.-S."/>
            <person name="Hong S.-B."/>
            <person name="Kwon S.-W."/>
        </authorList>
    </citation>
    <scope>NUCLEOTIDE SEQUENCE [LARGE SCALE GENOMIC DNA]</scope>
    <source>
        <strain evidence="9 10">KACC 21233</strain>
    </source>
</reference>
<dbReference type="PANTHER" id="PTHR33778:SF3">
    <property type="entry name" value="PROTEIN MGTC"/>
    <property type="match status" value="1"/>
</dbReference>
<evidence type="ECO:0000256" key="7">
    <source>
        <dbReference type="RuleBase" id="RU365041"/>
    </source>
</evidence>
<dbReference type="PRINTS" id="PR01837">
    <property type="entry name" value="MGTCSAPBPROT"/>
</dbReference>
<keyword evidence="5 7" id="KW-1133">Transmembrane helix</keyword>
<comment type="caution">
    <text evidence="7">Lacks conserved residue(s) required for the propagation of feature annotation.</text>
</comment>
<proteinExistence type="inferred from homology"/>
<dbReference type="EMBL" id="CP043506">
    <property type="protein sequence ID" value="QEO17423.1"/>
    <property type="molecule type" value="Genomic_DNA"/>
</dbReference>
<name>A0A5C1YNH6_9PROT</name>
<dbReference type="AlphaFoldDB" id="A0A5C1YNH6"/>
<feature type="domain" description="MgtC/SapB/SrpB/YhiD N-terminal" evidence="8">
    <location>
        <begin position="19"/>
        <end position="140"/>
    </location>
</feature>
<evidence type="ECO:0000313" key="9">
    <source>
        <dbReference type="EMBL" id="QEO17423.1"/>
    </source>
</evidence>
<accession>A0A5C1YNH6</accession>
<evidence type="ECO:0000256" key="1">
    <source>
        <dbReference type="ARBA" id="ARBA00004651"/>
    </source>
</evidence>
<dbReference type="InterPro" id="IPR003416">
    <property type="entry name" value="MgtC/SapB/SrpB/YhiD_fam"/>
</dbReference>
<keyword evidence="6 7" id="KW-0472">Membrane</keyword>
<keyword evidence="7" id="KW-0997">Cell inner membrane</keyword>
<organism evidence="9 10">
    <name type="scientific">Acetobacter vaccinii</name>
    <dbReference type="NCBI Taxonomy" id="2592655"/>
    <lineage>
        <taxon>Bacteria</taxon>
        <taxon>Pseudomonadati</taxon>
        <taxon>Pseudomonadota</taxon>
        <taxon>Alphaproteobacteria</taxon>
        <taxon>Acetobacterales</taxon>
        <taxon>Acetobacteraceae</taxon>
        <taxon>Acetobacter</taxon>
    </lineage>
</organism>
<gene>
    <name evidence="9" type="ORF">FLP30_06575</name>
</gene>
<dbReference type="InterPro" id="IPR049177">
    <property type="entry name" value="MgtC_SapB_SrpB_YhiD_N"/>
</dbReference>
<keyword evidence="4 7" id="KW-0812">Transmembrane</keyword>
<dbReference type="RefSeq" id="WP_149279101.1">
    <property type="nucleotide sequence ID" value="NZ_CP043506.1"/>
</dbReference>
<evidence type="ECO:0000256" key="3">
    <source>
        <dbReference type="ARBA" id="ARBA00022475"/>
    </source>
</evidence>
<sequence>MRFVQTFDVSTFADSFISLLGAFVLGTLIGAERQYRQRTAGVRTNALVALGGAAFVDLAQRIAGDVESLRVIAYVVSGIGFLGAGAIIKEGTNVRGMNTAATLWCSAAVGACAGSDMLAEAVLLTFFVIAGNTLLRPIVRAINRTPVQTETLENGYQIRLETHYDDCRRLAGELEDKLLERGYAMRTVSFVRDEDETDLCTALLTLLPCEDAPAGLNDIVASLLADEAVESASWQMNTDG</sequence>
<evidence type="ECO:0000313" key="10">
    <source>
        <dbReference type="Proteomes" id="UP000324536"/>
    </source>
</evidence>
<evidence type="ECO:0000256" key="4">
    <source>
        <dbReference type="ARBA" id="ARBA00022692"/>
    </source>
</evidence>
<comment type="similarity">
    <text evidence="2 7">Belongs to the MgtC/SapB family.</text>
</comment>
<keyword evidence="3" id="KW-1003">Cell membrane</keyword>
<evidence type="ECO:0000256" key="2">
    <source>
        <dbReference type="ARBA" id="ARBA00009298"/>
    </source>
</evidence>
<dbReference type="Proteomes" id="UP000324536">
    <property type="component" value="Chromosome"/>
</dbReference>
<keyword evidence="10" id="KW-1185">Reference proteome</keyword>
<feature type="transmembrane region" description="Helical" evidence="7">
    <location>
        <begin position="12"/>
        <end position="30"/>
    </location>
</feature>
<dbReference type="OrthoDB" id="9811198at2"/>
<evidence type="ECO:0000259" key="8">
    <source>
        <dbReference type="Pfam" id="PF02308"/>
    </source>
</evidence>
<dbReference type="KEGG" id="acek:FLP30_06575"/>
<evidence type="ECO:0000256" key="5">
    <source>
        <dbReference type="ARBA" id="ARBA00022989"/>
    </source>
</evidence>
<dbReference type="Pfam" id="PF02308">
    <property type="entry name" value="MgtC"/>
    <property type="match status" value="1"/>
</dbReference>
<comment type="subcellular location">
    <subcellularLocation>
        <location evidence="7">Cell inner membrane</location>
        <topology evidence="7">Multi-pass membrane protein</topology>
    </subcellularLocation>
    <subcellularLocation>
        <location evidence="1">Cell membrane</location>
        <topology evidence="1">Multi-pass membrane protein</topology>
    </subcellularLocation>
</comment>
<protein>
    <recommendedName>
        <fullName evidence="7">Protein MgtC</fullName>
    </recommendedName>
</protein>
<dbReference type="GO" id="GO:0005886">
    <property type="term" value="C:plasma membrane"/>
    <property type="evidence" value="ECO:0007669"/>
    <property type="project" value="UniProtKB-SubCell"/>
</dbReference>
<dbReference type="PANTHER" id="PTHR33778">
    <property type="entry name" value="PROTEIN MGTC"/>
    <property type="match status" value="1"/>
</dbReference>